<organism evidence="3 4">
    <name type="scientific">Naegleria lovaniensis</name>
    <name type="common">Amoeba</name>
    <dbReference type="NCBI Taxonomy" id="51637"/>
    <lineage>
        <taxon>Eukaryota</taxon>
        <taxon>Discoba</taxon>
        <taxon>Heterolobosea</taxon>
        <taxon>Tetramitia</taxon>
        <taxon>Eutetramitia</taxon>
        <taxon>Vahlkampfiidae</taxon>
        <taxon>Naegleria</taxon>
    </lineage>
</organism>
<accession>A0AA88KG18</accession>
<feature type="compositionally biased region" description="Polar residues" evidence="1">
    <location>
        <begin position="141"/>
        <end position="150"/>
    </location>
</feature>
<gene>
    <name evidence="3" type="ORF">C9374_010575</name>
</gene>
<dbReference type="AlphaFoldDB" id="A0AA88KG18"/>
<protein>
    <submittedName>
        <fullName evidence="3">Uncharacterized protein</fullName>
    </submittedName>
</protein>
<feature type="region of interest" description="Disordered" evidence="1">
    <location>
        <begin position="210"/>
        <end position="235"/>
    </location>
</feature>
<keyword evidence="4" id="KW-1185">Reference proteome</keyword>
<evidence type="ECO:0000313" key="3">
    <source>
        <dbReference type="EMBL" id="KAG2374556.1"/>
    </source>
</evidence>
<comment type="caution">
    <text evidence="3">The sequence shown here is derived from an EMBL/GenBank/DDBJ whole genome shotgun (WGS) entry which is preliminary data.</text>
</comment>
<dbReference type="RefSeq" id="XP_044543730.1">
    <property type="nucleotide sequence ID" value="XM_044686134.1"/>
</dbReference>
<evidence type="ECO:0000313" key="4">
    <source>
        <dbReference type="Proteomes" id="UP000816034"/>
    </source>
</evidence>
<keyword evidence="2" id="KW-0472">Membrane</keyword>
<feature type="compositionally biased region" description="Basic residues" evidence="1">
    <location>
        <begin position="1"/>
        <end position="10"/>
    </location>
</feature>
<feature type="region of interest" description="Disordered" evidence="1">
    <location>
        <begin position="1"/>
        <end position="20"/>
    </location>
</feature>
<keyword evidence="2" id="KW-1133">Transmembrane helix</keyword>
<reference evidence="3 4" key="1">
    <citation type="journal article" date="2018" name="BMC Genomics">
        <title>The genome of Naegleria lovaniensis, the basis for a comparative approach to unravel pathogenicity factors of the human pathogenic amoeba N. fowleri.</title>
        <authorList>
            <person name="Liechti N."/>
            <person name="Schurch N."/>
            <person name="Bruggmann R."/>
            <person name="Wittwer M."/>
        </authorList>
    </citation>
    <scope>NUCLEOTIDE SEQUENCE [LARGE SCALE GENOMIC DNA]</scope>
    <source>
        <strain evidence="3 4">ATCC 30569</strain>
    </source>
</reference>
<keyword evidence="2" id="KW-0812">Transmembrane</keyword>
<dbReference type="GeneID" id="68103029"/>
<feature type="compositionally biased region" description="Basic residues" evidence="1">
    <location>
        <begin position="214"/>
        <end position="224"/>
    </location>
</feature>
<proteinExistence type="predicted"/>
<dbReference type="EMBL" id="PYSW02000044">
    <property type="protein sequence ID" value="KAG2374556.1"/>
    <property type="molecule type" value="Genomic_DNA"/>
</dbReference>
<sequence>MFKRQKHHGNNVHANEEEEHPLRTHGLLELPLHSLHIVFNLPILTTVFGVHGIVLYPYILFALPKENMYQELIQHELIHARQIQRDGFFYFYLRYALEVGYGILQKCYSSLIMMISSWFYQNTNDETSSSRRRTSTRRSTLMAQQDRNTSERTTNFFESLMKGLNQIMTKVSYEKEAYSLEHIELYESEKAYLKEHLDGLDIDELMSESEWHASSRKRRNRKTKKNDDEWEDVDE</sequence>
<evidence type="ECO:0000256" key="1">
    <source>
        <dbReference type="SAM" id="MobiDB-lite"/>
    </source>
</evidence>
<dbReference type="Proteomes" id="UP000816034">
    <property type="component" value="Unassembled WGS sequence"/>
</dbReference>
<evidence type="ECO:0000256" key="2">
    <source>
        <dbReference type="SAM" id="Phobius"/>
    </source>
</evidence>
<name>A0AA88KG18_NAELO</name>
<feature type="region of interest" description="Disordered" evidence="1">
    <location>
        <begin position="125"/>
        <end position="150"/>
    </location>
</feature>
<feature type="transmembrane region" description="Helical" evidence="2">
    <location>
        <begin position="37"/>
        <end position="61"/>
    </location>
</feature>